<evidence type="ECO:0000313" key="1">
    <source>
        <dbReference type="EMBL" id="GMA32778.1"/>
    </source>
</evidence>
<accession>A0AA37XGK4</accession>
<evidence type="ECO:0000313" key="2">
    <source>
        <dbReference type="Proteomes" id="UP001157161"/>
    </source>
</evidence>
<dbReference type="InterPro" id="IPR008930">
    <property type="entry name" value="Terpenoid_cyclase/PrenylTrfase"/>
</dbReference>
<organism evidence="1 2">
    <name type="scientific">Litorihabitans aurantiacus</name>
    <dbReference type="NCBI Taxonomy" id="1930061"/>
    <lineage>
        <taxon>Bacteria</taxon>
        <taxon>Bacillati</taxon>
        <taxon>Actinomycetota</taxon>
        <taxon>Actinomycetes</taxon>
        <taxon>Micrococcales</taxon>
        <taxon>Beutenbergiaceae</taxon>
        <taxon>Litorihabitans</taxon>
    </lineage>
</organism>
<gene>
    <name evidence="1" type="ORF">GCM10025875_27700</name>
</gene>
<name>A0AA37XGK4_9MICO</name>
<dbReference type="Proteomes" id="UP001157161">
    <property type="component" value="Unassembled WGS sequence"/>
</dbReference>
<reference evidence="1" key="1">
    <citation type="journal article" date="2014" name="Int. J. Syst. Evol. Microbiol.">
        <title>Complete genome sequence of Corynebacterium casei LMG S-19264T (=DSM 44701T), isolated from a smear-ripened cheese.</title>
        <authorList>
            <consortium name="US DOE Joint Genome Institute (JGI-PGF)"/>
            <person name="Walter F."/>
            <person name="Albersmeier A."/>
            <person name="Kalinowski J."/>
            <person name="Ruckert C."/>
        </authorList>
    </citation>
    <scope>NUCLEOTIDE SEQUENCE</scope>
    <source>
        <strain evidence="1">NBRC 112290</strain>
    </source>
</reference>
<dbReference type="SUPFAM" id="SSF48239">
    <property type="entry name" value="Terpenoid cyclases/Protein prenyltransferases"/>
    <property type="match status" value="1"/>
</dbReference>
<keyword evidence="2" id="KW-1185">Reference proteome</keyword>
<proteinExistence type="predicted"/>
<comment type="caution">
    <text evidence="1">The sequence shown here is derived from an EMBL/GenBank/DDBJ whole genome shotgun (WGS) entry which is preliminary data.</text>
</comment>
<protein>
    <recommendedName>
        <fullName evidence="3">Squalene cyclase</fullName>
    </recommendedName>
</protein>
<dbReference type="AlphaFoldDB" id="A0AA37XGK4"/>
<dbReference type="EMBL" id="BSUM01000001">
    <property type="protein sequence ID" value="GMA32778.1"/>
    <property type="molecule type" value="Genomic_DNA"/>
</dbReference>
<dbReference type="Gene3D" id="1.50.10.20">
    <property type="match status" value="1"/>
</dbReference>
<evidence type="ECO:0008006" key="3">
    <source>
        <dbReference type="Google" id="ProtNLM"/>
    </source>
</evidence>
<sequence length="228" mass="25693">MPASALGDTADRIRANVRWEYENLPYWDGETDVCINASTLASGAWLGTDVEPIVAFFTEHQLADGGWNCEWVEGSTRSSFHSTLNALRGMLAWEQLTGRDDLREVRLRGQEYLLERRLLTRASTGERVGPWVEHLVHPVRWIYTALGALDHLRNAGVHDGVAPDPRAADAVAVVREARRDDGTWAPNVRLAGERWFEVDVEKGEPSPWLTFTALRALHWWDEAHDGEA</sequence>
<reference evidence="1" key="2">
    <citation type="submission" date="2023-02" db="EMBL/GenBank/DDBJ databases">
        <authorList>
            <person name="Sun Q."/>
            <person name="Mori K."/>
        </authorList>
    </citation>
    <scope>NUCLEOTIDE SEQUENCE</scope>
    <source>
        <strain evidence="1">NBRC 112290</strain>
    </source>
</reference>